<feature type="transmembrane region" description="Helical" evidence="1">
    <location>
        <begin position="15"/>
        <end position="43"/>
    </location>
</feature>
<feature type="transmembrane region" description="Helical" evidence="1">
    <location>
        <begin position="55"/>
        <end position="76"/>
    </location>
</feature>
<name>A0ABP8X219_9ACTN</name>
<keyword evidence="1" id="KW-0472">Membrane</keyword>
<dbReference type="Proteomes" id="UP001500621">
    <property type="component" value="Unassembled WGS sequence"/>
</dbReference>
<keyword evidence="1" id="KW-1133">Transmembrane helix</keyword>
<dbReference type="RefSeq" id="WP_345271784.1">
    <property type="nucleotide sequence ID" value="NZ_BAABIM010000005.1"/>
</dbReference>
<dbReference type="EMBL" id="BAABIM010000005">
    <property type="protein sequence ID" value="GAA4698428.1"/>
    <property type="molecule type" value="Genomic_DNA"/>
</dbReference>
<keyword evidence="1" id="KW-0812">Transmembrane</keyword>
<evidence type="ECO:0000313" key="2">
    <source>
        <dbReference type="EMBL" id="GAA4698428.1"/>
    </source>
</evidence>
<gene>
    <name evidence="2" type="ORF">GCM10023226_41230</name>
</gene>
<protein>
    <recommendedName>
        <fullName evidence="4">DUF4190 domain-containing protein</fullName>
    </recommendedName>
</protein>
<evidence type="ECO:0008006" key="4">
    <source>
        <dbReference type="Google" id="ProtNLM"/>
    </source>
</evidence>
<sequence>MSYQPAPPQTNQSNVLSIIGIVCGVVAVLFFPIVFGPLGLILGGIGKSRGEKLSTIALVVAAVGMVVGFLLGALVYSSTQ</sequence>
<keyword evidence="3" id="KW-1185">Reference proteome</keyword>
<evidence type="ECO:0000313" key="3">
    <source>
        <dbReference type="Proteomes" id="UP001500621"/>
    </source>
</evidence>
<accession>A0ABP8X219</accession>
<evidence type="ECO:0000256" key="1">
    <source>
        <dbReference type="SAM" id="Phobius"/>
    </source>
</evidence>
<proteinExistence type="predicted"/>
<reference evidence="3" key="1">
    <citation type="journal article" date="2019" name="Int. J. Syst. Evol. Microbiol.">
        <title>The Global Catalogue of Microorganisms (GCM) 10K type strain sequencing project: providing services to taxonomists for standard genome sequencing and annotation.</title>
        <authorList>
            <consortium name="The Broad Institute Genomics Platform"/>
            <consortium name="The Broad Institute Genome Sequencing Center for Infectious Disease"/>
            <person name="Wu L."/>
            <person name="Ma J."/>
        </authorList>
    </citation>
    <scope>NUCLEOTIDE SEQUENCE [LARGE SCALE GENOMIC DNA]</scope>
    <source>
        <strain evidence="3">JCM 18127</strain>
    </source>
</reference>
<organism evidence="2 3">
    <name type="scientific">Nocardioides nanhaiensis</name>
    <dbReference type="NCBI Taxonomy" id="1476871"/>
    <lineage>
        <taxon>Bacteria</taxon>
        <taxon>Bacillati</taxon>
        <taxon>Actinomycetota</taxon>
        <taxon>Actinomycetes</taxon>
        <taxon>Propionibacteriales</taxon>
        <taxon>Nocardioidaceae</taxon>
        <taxon>Nocardioides</taxon>
    </lineage>
</organism>
<comment type="caution">
    <text evidence="2">The sequence shown here is derived from an EMBL/GenBank/DDBJ whole genome shotgun (WGS) entry which is preliminary data.</text>
</comment>